<dbReference type="GO" id="GO:0005634">
    <property type="term" value="C:nucleus"/>
    <property type="evidence" value="ECO:0007669"/>
    <property type="project" value="UniProtKB-SubCell"/>
</dbReference>
<dbReference type="InterPro" id="IPR015300">
    <property type="entry name" value="DNA-bd_pseudobarrel_sf"/>
</dbReference>
<keyword evidence="3" id="KW-0238">DNA-binding</keyword>
<name>A0A2I0B922_9ASPA</name>
<evidence type="ECO:0000313" key="7">
    <source>
        <dbReference type="Proteomes" id="UP000236161"/>
    </source>
</evidence>
<dbReference type="AlphaFoldDB" id="A0A2I0B922"/>
<keyword evidence="2" id="KW-0805">Transcription regulation</keyword>
<evidence type="ECO:0000313" key="6">
    <source>
        <dbReference type="EMBL" id="PKA64305.1"/>
    </source>
</evidence>
<dbReference type="GO" id="GO:0003677">
    <property type="term" value="F:DNA binding"/>
    <property type="evidence" value="ECO:0007669"/>
    <property type="project" value="UniProtKB-KW"/>
</dbReference>
<keyword evidence="7" id="KW-1185">Reference proteome</keyword>
<dbReference type="InterPro" id="IPR044800">
    <property type="entry name" value="LEC2-like"/>
</dbReference>
<dbReference type="STRING" id="1088818.A0A2I0B922"/>
<dbReference type="Gene3D" id="2.40.330.10">
    <property type="entry name" value="DNA-binding pseudobarrel domain"/>
    <property type="match status" value="1"/>
</dbReference>
<keyword evidence="4" id="KW-0804">Transcription</keyword>
<dbReference type="GO" id="GO:0003700">
    <property type="term" value="F:DNA-binding transcription factor activity"/>
    <property type="evidence" value="ECO:0007669"/>
    <property type="project" value="InterPro"/>
</dbReference>
<evidence type="ECO:0000256" key="5">
    <source>
        <dbReference type="ARBA" id="ARBA00023242"/>
    </source>
</evidence>
<keyword evidence="5" id="KW-0539">Nucleus</keyword>
<evidence type="ECO:0000256" key="4">
    <source>
        <dbReference type="ARBA" id="ARBA00023163"/>
    </source>
</evidence>
<protein>
    <submittedName>
        <fullName evidence="6">B3 domain-containing protein</fullName>
    </submittedName>
</protein>
<sequence>MAGEKGLLLSLSKTRAGHSCGFRYSYWTSSQSYVLTKRAGALRHKREGNSTAGDVVLYLRRAQRRRLYIGCRRQVLPGLCSSRNAGLAPPQTRKRVLPGVAVLHLMPELAFSFPRCFLSRS</sequence>
<comment type="subcellular location">
    <subcellularLocation>
        <location evidence="1">Nucleus</location>
    </subcellularLocation>
</comment>
<accession>A0A2I0B922</accession>
<evidence type="ECO:0000256" key="3">
    <source>
        <dbReference type="ARBA" id="ARBA00023125"/>
    </source>
</evidence>
<evidence type="ECO:0000256" key="1">
    <source>
        <dbReference type="ARBA" id="ARBA00004123"/>
    </source>
</evidence>
<evidence type="ECO:0000256" key="2">
    <source>
        <dbReference type="ARBA" id="ARBA00023015"/>
    </source>
</evidence>
<proteinExistence type="predicted"/>
<gene>
    <name evidence="6" type="ORF">AXF42_Ash009525</name>
</gene>
<dbReference type="Proteomes" id="UP000236161">
    <property type="component" value="Unassembled WGS sequence"/>
</dbReference>
<reference evidence="6 7" key="1">
    <citation type="journal article" date="2017" name="Nature">
        <title>The Apostasia genome and the evolution of orchids.</title>
        <authorList>
            <person name="Zhang G.Q."/>
            <person name="Liu K.W."/>
            <person name="Li Z."/>
            <person name="Lohaus R."/>
            <person name="Hsiao Y.Y."/>
            <person name="Niu S.C."/>
            <person name="Wang J.Y."/>
            <person name="Lin Y.C."/>
            <person name="Xu Q."/>
            <person name="Chen L.J."/>
            <person name="Yoshida K."/>
            <person name="Fujiwara S."/>
            <person name="Wang Z.W."/>
            <person name="Zhang Y.Q."/>
            <person name="Mitsuda N."/>
            <person name="Wang M."/>
            <person name="Liu G.H."/>
            <person name="Pecoraro L."/>
            <person name="Huang H.X."/>
            <person name="Xiao X.J."/>
            <person name="Lin M."/>
            <person name="Wu X.Y."/>
            <person name="Wu W.L."/>
            <person name="Chen Y.Y."/>
            <person name="Chang S.B."/>
            <person name="Sakamoto S."/>
            <person name="Ohme-Takagi M."/>
            <person name="Yagi M."/>
            <person name="Zeng S.J."/>
            <person name="Shen C.Y."/>
            <person name="Yeh C.M."/>
            <person name="Luo Y.B."/>
            <person name="Tsai W.C."/>
            <person name="Van de Peer Y."/>
            <person name="Liu Z.J."/>
        </authorList>
    </citation>
    <scope>NUCLEOTIDE SEQUENCE [LARGE SCALE GENOMIC DNA]</scope>
    <source>
        <strain evidence="7">cv. Shenzhen</strain>
        <tissue evidence="6">Stem</tissue>
    </source>
</reference>
<dbReference type="EMBL" id="KZ451905">
    <property type="protein sequence ID" value="PKA64305.1"/>
    <property type="molecule type" value="Genomic_DNA"/>
</dbReference>
<dbReference type="PANTHER" id="PTHR31140">
    <property type="entry name" value="B3 DOMAIN-CONTAINING TRANSCRIPTION FACTOR ABI3"/>
    <property type="match status" value="1"/>
</dbReference>
<dbReference type="PANTHER" id="PTHR31140:SF70">
    <property type="entry name" value="B3 DOMAIN-CONTAINING PROTEIN OS11G0156000"/>
    <property type="match status" value="1"/>
</dbReference>
<organism evidence="6 7">
    <name type="scientific">Apostasia shenzhenica</name>
    <dbReference type="NCBI Taxonomy" id="1088818"/>
    <lineage>
        <taxon>Eukaryota</taxon>
        <taxon>Viridiplantae</taxon>
        <taxon>Streptophyta</taxon>
        <taxon>Embryophyta</taxon>
        <taxon>Tracheophyta</taxon>
        <taxon>Spermatophyta</taxon>
        <taxon>Magnoliopsida</taxon>
        <taxon>Liliopsida</taxon>
        <taxon>Asparagales</taxon>
        <taxon>Orchidaceae</taxon>
        <taxon>Apostasioideae</taxon>
        <taxon>Apostasia</taxon>
    </lineage>
</organism>
<dbReference type="OrthoDB" id="2020802at2759"/>